<dbReference type="InterPro" id="IPR036291">
    <property type="entry name" value="NAD(P)-bd_dom_sf"/>
</dbReference>
<dbReference type="AlphaFoldDB" id="A9G593"/>
<evidence type="ECO:0000313" key="3">
    <source>
        <dbReference type="Proteomes" id="UP000002139"/>
    </source>
</evidence>
<evidence type="ECO:0000313" key="2">
    <source>
        <dbReference type="EMBL" id="CAN98996.1"/>
    </source>
</evidence>
<name>A9G593_SORC5</name>
<dbReference type="OrthoDB" id="9804695at2"/>
<dbReference type="Gene3D" id="3.40.50.720">
    <property type="entry name" value="NAD(P)-binding Rossmann-like Domain"/>
    <property type="match status" value="1"/>
</dbReference>
<dbReference type="Proteomes" id="UP000002139">
    <property type="component" value="Chromosome"/>
</dbReference>
<dbReference type="SUPFAM" id="SSF51735">
    <property type="entry name" value="NAD(P)-binding Rossmann-fold domains"/>
    <property type="match status" value="1"/>
</dbReference>
<dbReference type="PANTHER" id="PTHR33303">
    <property type="entry name" value="CYTOPLASMIC PROTEIN-RELATED"/>
    <property type="match status" value="1"/>
</dbReference>
<evidence type="ECO:0000259" key="1">
    <source>
        <dbReference type="SMART" id="SM00881"/>
    </source>
</evidence>
<accession>A9G593</accession>
<dbReference type="BioCyc" id="SCEL448385:SCE_RS45220-MONOMER"/>
<dbReference type="HOGENOM" id="CLU_112567_1_0_7"/>
<dbReference type="SMART" id="SM00881">
    <property type="entry name" value="CoA_binding"/>
    <property type="match status" value="1"/>
</dbReference>
<dbReference type="InterPro" id="IPR003781">
    <property type="entry name" value="CoA-bd"/>
</dbReference>
<dbReference type="STRING" id="448385.sce8824"/>
<proteinExistence type="predicted"/>
<dbReference type="EMBL" id="AM746676">
    <property type="protein sequence ID" value="CAN98996.1"/>
    <property type="molecule type" value="Genomic_DNA"/>
</dbReference>
<feature type="domain" description="CoA-binding" evidence="1">
    <location>
        <begin position="11"/>
        <end position="103"/>
    </location>
</feature>
<organism evidence="2 3">
    <name type="scientific">Sorangium cellulosum (strain So ce56)</name>
    <name type="common">Polyangium cellulosum (strain So ce56)</name>
    <dbReference type="NCBI Taxonomy" id="448385"/>
    <lineage>
        <taxon>Bacteria</taxon>
        <taxon>Pseudomonadati</taxon>
        <taxon>Myxococcota</taxon>
        <taxon>Polyangia</taxon>
        <taxon>Polyangiales</taxon>
        <taxon>Polyangiaceae</taxon>
        <taxon>Sorangium</taxon>
    </lineage>
</organism>
<keyword evidence="3" id="KW-1185">Reference proteome</keyword>
<protein>
    <submittedName>
        <fullName evidence="2">Sorangium cellulosum 'So ce 56' complete genome</fullName>
    </submittedName>
</protein>
<dbReference type="Pfam" id="PF13380">
    <property type="entry name" value="CoA_binding_2"/>
    <property type="match status" value="1"/>
</dbReference>
<dbReference type="eggNOG" id="COG1832">
    <property type="taxonomic scope" value="Bacteria"/>
</dbReference>
<reference evidence="2 3" key="1">
    <citation type="journal article" date="2007" name="Nat. Biotechnol.">
        <title>Complete genome sequence of the myxobacterium Sorangium cellulosum.</title>
        <authorList>
            <person name="Schneiker S."/>
            <person name="Perlova O."/>
            <person name="Kaiser O."/>
            <person name="Gerth K."/>
            <person name="Alici A."/>
            <person name="Altmeyer M.O."/>
            <person name="Bartels D."/>
            <person name="Bekel T."/>
            <person name="Beyer S."/>
            <person name="Bode E."/>
            <person name="Bode H.B."/>
            <person name="Bolten C.J."/>
            <person name="Choudhuri J.V."/>
            <person name="Doss S."/>
            <person name="Elnakady Y.A."/>
            <person name="Frank B."/>
            <person name="Gaigalat L."/>
            <person name="Goesmann A."/>
            <person name="Groeger C."/>
            <person name="Gross F."/>
            <person name="Jelsbak L."/>
            <person name="Jelsbak L."/>
            <person name="Kalinowski J."/>
            <person name="Kegler C."/>
            <person name="Knauber T."/>
            <person name="Konietzny S."/>
            <person name="Kopp M."/>
            <person name="Krause L."/>
            <person name="Krug D."/>
            <person name="Linke B."/>
            <person name="Mahmud T."/>
            <person name="Martinez-Arias R."/>
            <person name="McHardy A.C."/>
            <person name="Merai M."/>
            <person name="Meyer F."/>
            <person name="Mormann S."/>
            <person name="Munoz-Dorado J."/>
            <person name="Perez J."/>
            <person name="Pradella S."/>
            <person name="Rachid S."/>
            <person name="Raddatz G."/>
            <person name="Rosenau F."/>
            <person name="Rueckert C."/>
            <person name="Sasse F."/>
            <person name="Scharfe M."/>
            <person name="Schuster S.C."/>
            <person name="Suen G."/>
            <person name="Treuner-Lange A."/>
            <person name="Velicer G.J."/>
            <person name="Vorholter F.-J."/>
            <person name="Weissman K.J."/>
            <person name="Welch R.D."/>
            <person name="Wenzel S.C."/>
            <person name="Whitworth D.E."/>
            <person name="Wilhelm S."/>
            <person name="Wittmann C."/>
            <person name="Bloecker H."/>
            <person name="Puehler A."/>
            <person name="Mueller R."/>
        </authorList>
    </citation>
    <scope>NUCLEOTIDE SEQUENCE [LARGE SCALE GENOMIC DNA]</scope>
    <source>
        <strain evidence="3">So ce56</strain>
    </source>
</reference>
<sequence>MRNRMEDVNEFLSHRRVALVGASHDDKDFSRMVMRELIDRGYDVVPVNPGGGVIEGRVAYAEVGAIDPPVEAAIVMTPPQVTEQIVRACAAAGIQRVWLHRGVGQGAVSAPAVQACQELGIRVVAGECPLMFLPDAGFVHRLHRFTKKIAGSYPARA</sequence>
<gene>
    <name evidence="2" type="ordered locus">sce8824</name>
</gene>
<dbReference type="PANTHER" id="PTHR33303:SF2">
    <property type="entry name" value="COA-BINDING DOMAIN-CONTAINING PROTEIN"/>
    <property type="match status" value="1"/>
</dbReference>
<dbReference type="KEGG" id="scl:sce8824"/>